<gene>
    <name evidence="2" type="ORF">NDU88_004476</name>
</gene>
<protein>
    <submittedName>
        <fullName evidence="2">Uncharacterized protein</fullName>
    </submittedName>
</protein>
<organism evidence="2 3">
    <name type="scientific">Pleurodeles waltl</name>
    <name type="common">Iberian ribbed newt</name>
    <dbReference type="NCBI Taxonomy" id="8319"/>
    <lineage>
        <taxon>Eukaryota</taxon>
        <taxon>Metazoa</taxon>
        <taxon>Chordata</taxon>
        <taxon>Craniata</taxon>
        <taxon>Vertebrata</taxon>
        <taxon>Euteleostomi</taxon>
        <taxon>Amphibia</taxon>
        <taxon>Batrachia</taxon>
        <taxon>Caudata</taxon>
        <taxon>Salamandroidea</taxon>
        <taxon>Salamandridae</taxon>
        <taxon>Pleurodelinae</taxon>
        <taxon>Pleurodeles</taxon>
    </lineage>
</organism>
<evidence type="ECO:0000313" key="2">
    <source>
        <dbReference type="EMBL" id="KAJ1126063.1"/>
    </source>
</evidence>
<keyword evidence="3" id="KW-1185">Reference proteome</keyword>
<name>A0AAV7PHL4_PLEWA</name>
<comment type="caution">
    <text evidence="2">The sequence shown here is derived from an EMBL/GenBank/DDBJ whole genome shotgun (WGS) entry which is preliminary data.</text>
</comment>
<feature type="region of interest" description="Disordered" evidence="1">
    <location>
        <begin position="1"/>
        <end position="56"/>
    </location>
</feature>
<dbReference type="AlphaFoldDB" id="A0AAV7PHL4"/>
<accession>A0AAV7PHL4</accession>
<dbReference type="EMBL" id="JANPWB010000011">
    <property type="protein sequence ID" value="KAJ1126063.1"/>
    <property type="molecule type" value="Genomic_DNA"/>
</dbReference>
<reference evidence="2" key="1">
    <citation type="journal article" date="2022" name="bioRxiv">
        <title>Sequencing and chromosome-scale assembly of the giantPleurodeles waltlgenome.</title>
        <authorList>
            <person name="Brown T."/>
            <person name="Elewa A."/>
            <person name="Iarovenko S."/>
            <person name="Subramanian E."/>
            <person name="Araus A.J."/>
            <person name="Petzold A."/>
            <person name="Susuki M."/>
            <person name="Suzuki K.-i.T."/>
            <person name="Hayashi T."/>
            <person name="Toyoda A."/>
            <person name="Oliveira C."/>
            <person name="Osipova E."/>
            <person name="Leigh N.D."/>
            <person name="Simon A."/>
            <person name="Yun M.H."/>
        </authorList>
    </citation>
    <scope>NUCLEOTIDE SEQUENCE</scope>
    <source>
        <strain evidence="2">20211129_DDA</strain>
        <tissue evidence="2">Liver</tissue>
    </source>
</reference>
<proteinExistence type="predicted"/>
<evidence type="ECO:0000313" key="3">
    <source>
        <dbReference type="Proteomes" id="UP001066276"/>
    </source>
</evidence>
<evidence type="ECO:0000256" key="1">
    <source>
        <dbReference type="SAM" id="MobiDB-lite"/>
    </source>
</evidence>
<feature type="region of interest" description="Disordered" evidence="1">
    <location>
        <begin position="112"/>
        <end position="135"/>
    </location>
</feature>
<dbReference type="Proteomes" id="UP001066276">
    <property type="component" value="Chromosome 7"/>
</dbReference>
<sequence length="135" mass="14739">MGLEPKRISIGVPADKTSRDWDCGPALRTKGTVLRQSAARDSGNQKRCRRGEAEHVARDGPDRTVAELGAAARGKKRSGHTAIPGKRFPQADRSYERWGGLIPRWVLPFAWQPAGPENSGSVGIGARRCPRPRMS</sequence>